<accession>A0A8F3E2T3</accession>
<dbReference type="Pfam" id="PF14216">
    <property type="entry name" value="DUF4326"/>
    <property type="match status" value="1"/>
</dbReference>
<dbReference type="GeneID" id="77931916"/>
<evidence type="ECO:0000313" key="3">
    <source>
        <dbReference type="Proteomes" id="UP000693837"/>
    </source>
</evidence>
<name>A0A8F3E2T3_9CAUD</name>
<gene>
    <name evidence="2" type="primary">39</name>
    <name evidence="2" type="ORF">SEA_PERSISTENCE_39</name>
</gene>
<dbReference type="InterPro" id="IPR025475">
    <property type="entry name" value="DUF4326"/>
</dbReference>
<sequence length="113" mass="12323">MSPVRVQRKRTKGWRMPENTVYVGRPGKWGNPYAVGDESAFIGHLPVMGIEEPLTRADAAQLFHLALSGGHLDITTEMVHAELAGKNLACWCPEDQSCHADVLLALANEAGDE</sequence>
<evidence type="ECO:0000259" key="1">
    <source>
        <dbReference type="Pfam" id="PF14216"/>
    </source>
</evidence>
<reference evidence="2" key="1">
    <citation type="submission" date="2021-03" db="EMBL/GenBank/DDBJ databases">
        <authorList>
            <person name="Pedlow M.R."/>
            <person name="Nance H.A."/>
            <person name="Bradley A.M."/>
            <person name="Brown C.A."/>
            <person name="Channell S.A."/>
            <person name="Forbes A.M."/>
            <person name="Lovell B."/>
            <person name="Mcdonald B.E."/>
            <person name="Silva M.B."/>
            <person name="White G.J."/>
            <person name="Zack K.M."/>
            <person name="Garlena R.A."/>
            <person name="Russell D.A."/>
            <person name="Jacobs-Sera D."/>
            <person name="Hatfull G.F."/>
        </authorList>
    </citation>
    <scope>NUCLEOTIDE SEQUENCE</scope>
</reference>
<evidence type="ECO:0000313" key="2">
    <source>
        <dbReference type="EMBL" id="QWY79669.1"/>
    </source>
</evidence>
<protein>
    <recommendedName>
        <fullName evidence="1">DUF4326 domain-containing protein</fullName>
    </recommendedName>
</protein>
<dbReference type="EMBL" id="MW712719">
    <property type="protein sequence ID" value="QWY79669.1"/>
    <property type="molecule type" value="Genomic_DNA"/>
</dbReference>
<organism evidence="2 3">
    <name type="scientific">Arthrobacter phage Persistence</name>
    <dbReference type="NCBI Taxonomy" id="2836007"/>
    <lineage>
        <taxon>Viruses</taxon>
        <taxon>Duplodnaviria</taxon>
        <taxon>Heunggongvirae</taxon>
        <taxon>Uroviricota</taxon>
        <taxon>Caudoviricetes</taxon>
        <taxon>Persistencevirus</taxon>
        <taxon>Persistencevirus persistence</taxon>
    </lineage>
</organism>
<keyword evidence="3" id="KW-1185">Reference proteome</keyword>
<proteinExistence type="predicted"/>
<dbReference type="Proteomes" id="UP000693837">
    <property type="component" value="Segment"/>
</dbReference>
<feature type="domain" description="DUF4326" evidence="1">
    <location>
        <begin position="9"/>
        <end position="104"/>
    </location>
</feature>
<dbReference type="RefSeq" id="YP_010656040.1">
    <property type="nucleotide sequence ID" value="NC_070834.1"/>
</dbReference>
<dbReference type="KEGG" id="vg:77931916"/>